<feature type="transmembrane region" description="Helical" evidence="1">
    <location>
        <begin position="30"/>
        <end position="53"/>
    </location>
</feature>
<protein>
    <submittedName>
        <fullName evidence="2">Uncharacterized protein</fullName>
    </submittedName>
</protein>
<organism evidence="2 3">
    <name type="scientific">Trichonephila clavipes</name>
    <name type="common">Golden silk orbweaver</name>
    <name type="synonym">Nephila clavipes</name>
    <dbReference type="NCBI Taxonomy" id="2585209"/>
    <lineage>
        <taxon>Eukaryota</taxon>
        <taxon>Metazoa</taxon>
        <taxon>Ecdysozoa</taxon>
        <taxon>Arthropoda</taxon>
        <taxon>Chelicerata</taxon>
        <taxon>Arachnida</taxon>
        <taxon>Araneae</taxon>
        <taxon>Araneomorphae</taxon>
        <taxon>Entelegynae</taxon>
        <taxon>Araneoidea</taxon>
        <taxon>Nephilidae</taxon>
        <taxon>Trichonephila</taxon>
    </lineage>
</organism>
<keyword evidence="1" id="KW-0472">Membrane</keyword>
<evidence type="ECO:0000256" key="1">
    <source>
        <dbReference type="SAM" id="Phobius"/>
    </source>
</evidence>
<gene>
    <name evidence="2" type="ORF">TNCV_4414751</name>
</gene>
<dbReference type="AlphaFoldDB" id="A0A8X6V4E9"/>
<reference evidence="2" key="1">
    <citation type="submission" date="2020-08" db="EMBL/GenBank/DDBJ databases">
        <title>Multicomponent nature underlies the extraordinary mechanical properties of spider dragline silk.</title>
        <authorList>
            <person name="Kono N."/>
            <person name="Nakamura H."/>
            <person name="Mori M."/>
            <person name="Yoshida Y."/>
            <person name="Ohtoshi R."/>
            <person name="Malay A.D."/>
            <person name="Moran D.A.P."/>
            <person name="Tomita M."/>
            <person name="Numata K."/>
            <person name="Arakawa K."/>
        </authorList>
    </citation>
    <scope>NUCLEOTIDE SEQUENCE</scope>
</reference>
<sequence length="126" mass="14362">MKRTFTNTSRGASKCNVSEQRLLDAVSDKLFLCFSVQAISCIILAGFFLLEIYEWVPMLLLPMPIDSVRSRSKKFNVWVPSYVGINGNEKVDFLARTEAEEEVSPTGFLTFILPEEDRTPSSWKNF</sequence>
<comment type="caution">
    <text evidence="2">The sequence shown here is derived from an EMBL/GenBank/DDBJ whole genome shotgun (WGS) entry which is preliminary data.</text>
</comment>
<dbReference type="EMBL" id="BMAU01021244">
    <property type="protein sequence ID" value="GFY04387.1"/>
    <property type="molecule type" value="Genomic_DNA"/>
</dbReference>
<dbReference type="Proteomes" id="UP000887159">
    <property type="component" value="Unassembled WGS sequence"/>
</dbReference>
<accession>A0A8X6V4E9</accession>
<keyword evidence="1" id="KW-1133">Transmembrane helix</keyword>
<evidence type="ECO:0000313" key="2">
    <source>
        <dbReference type="EMBL" id="GFY04387.1"/>
    </source>
</evidence>
<name>A0A8X6V4E9_TRICX</name>
<keyword evidence="3" id="KW-1185">Reference proteome</keyword>
<proteinExistence type="predicted"/>
<evidence type="ECO:0000313" key="3">
    <source>
        <dbReference type="Proteomes" id="UP000887159"/>
    </source>
</evidence>
<keyword evidence="1" id="KW-0812">Transmembrane</keyword>